<dbReference type="AlphaFoldDB" id="A0A941I1S5"/>
<keyword evidence="1" id="KW-1133">Transmembrane helix</keyword>
<accession>A0A941I1S5</accession>
<organism evidence="2 3">
    <name type="scientific">Phycicoccus avicenniae</name>
    <dbReference type="NCBI Taxonomy" id="2828860"/>
    <lineage>
        <taxon>Bacteria</taxon>
        <taxon>Bacillati</taxon>
        <taxon>Actinomycetota</taxon>
        <taxon>Actinomycetes</taxon>
        <taxon>Micrococcales</taxon>
        <taxon>Intrasporangiaceae</taxon>
        <taxon>Phycicoccus</taxon>
    </lineage>
</organism>
<feature type="transmembrane region" description="Helical" evidence="1">
    <location>
        <begin position="36"/>
        <end position="56"/>
    </location>
</feature>
<dbReference type="RefSeq" id="WP_211604133.1">
    <property type="nucleotide sequence ID" value="NZ_JAGSNF010000022.1"/>
</dbReference>
<reference evidence="2" key="1">
    <citation type="submission" date="2021-04" db="EMBL/GenBank/DDBJ databases">
        <title>Phycicoccus avicenniae sp. nov., a novel endophytic actinomycetes isolated from branch of Avicennia mariana.</title>
        <authorList>
            <person name="Tuo L."/>
        </authorList>
    </citation>
    <scope>NUCLEOTIDE SEQUENCE</scope>
    <source>
        <strain evidence="2">BSK3Z-2</strain>
    </source>
</reference>
<comment type="caution">
    <text evidence="2">The sequence shown here is derived from an EMBL/GenBank/DDBJ whole genome shotgun (WGS) entry which is preliminary data.</text>
</comment>
<dbReference type="EMBL" id="JAGSNF010000022">
    <property type="protein sequence ID" value="MBR7744606.1"/>
    <property type="molecule type" value="Genomic_DNA"/>
</dbReference>
<evidence type="ECO:0000313" key="3">
    <source>
        <dbReference type="Proteomes" id="UP000677016"/>
    </source>
</evidence>
<name>A0A941I1S5_9MICO</name>
<feature type="transmembrane region" description="Helical" evidence="1">
    <location>
        <begin position="12"/>
        <end position="30"/>
    </location>
</feature>
<dbReference type="Proteomes" id="UP000677016">
    <property type="component" value="Unassembled WGS sequence"/>
</dbReference>
<protein>
    <submittedName>
        <fullName evidence="2">Uncharacterized protein</fullName>
    </submittedName>
</protein>
<evidence type="ECO:0000313" key="2">
    <source>
        <dbReference type="EMBL" id="MBR7744606.1"/>
    </source>
</evidence>
<keyword evidence="1" id="KW-0472">Membrane</keyword>
<keyword evidence="1" id="KW-0812">Transmembrane</keyword>
<sequence>MRRVPLRHLPPWLVVLVGAVVVGVVLVVGLTQERLAPGRALLLVLLALSATALPLVRRTRGRRPKPRSRGRDAP</sequence>
<keyword evidence="3" id="KW-1185">Reference proteome</keyword>
<evidence type="ECO:0000256" key="1">
    <source>
        <dbReference type="SAM" id="Phobius"/>
    </source>
</evidence>
<proteinExistence type="predicted"/>
<gene>
    <name evidence="2" type="ORF">KC207_15020</name>
</gene>